<dbReference type="Gene3D" id="3.30.428.10">
    <property type="entry name" value="HIT-like"/>
    <property type="match status" value="1"/>
</dbReference>
<feature type="short sequence motif" description="Histidine triad motif" evidence="1">
    <location>
        <begin position="95"/>
        <end position="99"/>
    </location>
</feature>
<dbReference type="GeneID" id="97491503"/>
<dbReference type="Proteomes" id="UP000536773">
    <property type="component" value="Unassembled WGS sequence"/>
</dbReference>
<name>A0A269TH46_MEGEL</name>
<dbReference type="RefSeq" id="WP_014015522.1">
    <property type="nucleotide sequence ID" value="NZ_CABMON010000004.1"/>
</dbReference>
<dbReference type="AlphaFoldDB" id="A0A269TH46"/>
<dbReference type="SUPFAM" id="SSF54197">
    <property type="entry name" value="HIT-like"/>
    <property type="match status" value="1"/>
</dbReference>
<sequence>MKDNTCGYCVKGEPLAKFGIYICDLSVSMLVLFKEQSHPGRCIVAYKDHVSEMTDLSDDERNAFFADVAKAAKAIHQAFHPNKVNYGSYADTGHHLHVHLVPKYKDDFEWNSTFVMNPDRVYLTDAAYEDMIDKIKAQLEADHE</sequence>
<dbReference type="PROSITE" id="PS51084">
    <property type="entry name" value="HIT_2"/>
    <property type="match status" value="1"/>
</dbReference>
<dbReference type="OrthoDB" id="9784774at2"/>
<reference evidence="4 6" key="2">
    <citation type="submission" date="2020-04" db="EMBL/GenBank/DDBJ databases">
        <authorList>
            <person name="Hitch T.C.A."/>
            <person name="Wylensek D."/>
            <person name="Clavel T."/>
        </authorList>
    </citation>
    <scope>NUCLEOTIDE SEQUENCE [LARGE SCALE GENOMIC DNA]</scope>
    <source>
        <strain evidence="4 6">WCA-386-APC-2A</strain>
    </source>
</reference>
<evidence type="ECO:0000259" key="2">
    <source>
        <dbReference type="PROSITE" id="PS51084"/>
    </source>
</evidence>
<reference evidence="3 5" key="1">
    <citation type="journal article" date="2018" name="Genome Announc.">
        <title>Complete genomes of two Megasphaera elsdenii strains, NCIMB 702410 and ATCC 25940.</title>
        <authorList>
            <person name="Hatmaker E.A."/>
            <person name="O'Dell K."/>
            <person name="Riley L.A."/>
            <person name="Klingeman D.M."/>
            <person name="Guss A.M."/>
        </authorList>
    </citation>
    <scope>NUCLEOTIDE SEQUENCE [LARGE SCALE GENOMIC DNA]</scope>
    <source>
        <strain evidence="3 5">NCIMB702410</strain>
    </source>
</reference>
<dbReference type="Proteomes" id="UP000238358">
    <property type="component" value="Chromosome"/>
</dbReference>
<evidence type="ECO:0000313" key="5">
    <source>
        <dbReference type="Proteomes" id="UP000238358"/>
    </source>
</evidence>
<dbReference type="GO" id="GO:0003824">
    <property type="term" value="F:catalytic activity"/>
    <property type="evidence" value="ECO:0007669"/>
    <property type="project" value="InterPro"/>
</dbReference>
<organism evidence="4 6">
    <name type="scientific">Megasphaera elsdenii</name>
    <dbReference type="NCBI Taxonomy" id="907"/>
    <lineage>
        <taxon>Bacteria</taxon>
        <taxon>Bacillati</taxon>
        <taxon>Bacillota</taxon>
        <taxon>Negativicutes</taxon>
        <taxon>Veillonellales</taxon>
        <taxon>Veillonellaceae</taxon>
        <taxon>Megasphaera</taxon>
    </lineage>
</organism>
<dbReference type="InterPro" id="IPR011146">
    <property type="entry name" value="HIT-like"/>
</dbReference>
<dbReference type="Pfam" id="PF01230">
    <property type="entry name" value="HIT"/>
    <property type="match status" value="1"/>
</dbReference>
<dbReference type="EMBL" id="JABBJH010000006">
    <property type="protein sequence ID" value="NMK38930.1"/>
    <property type="molecule type" value="Genomic_DNA"/>
</dbReference>
<feature type="domain" description="HIT" evidence="2">
    <location>
        <begin position="7"/>
        <end position="110"/>
    </location>
</feature>
<dbReference type="EMBL" id="CP027569">
    <property type="protein sequence ID" value="AVO27058.1"/>
    <property type="molecule type" value="Genomic_DNA"/>
</dbReference>
<dbReference type="InterPro" id="IPR036265">
    <property type="entry name" value="HIT-like_sf"/>
</dbReference>
<evidence type="ECO:0000313" key="6">
    <source>
        <dbReference type="Proteomes" id="UP000536773"/>
    </source>
</evidence>
<protein>
    <submittedName>
        <fullName evidence="4">HIT family protein</fullName>
    </submittedName>
</protein>
<gene>
    <name evidence="3" type="ORF">C6Y28_05235</name>
    <name evidence="4" type="ORF">HG933_05995</name>
</gene>
<evidence type="ECO:0000313" key="4">
    <source>
        <dbReference type="EMBL" id="NMK38930.1"/>
    </source>
</evidence>
<evidence type="ECO:0000313" key="3">
    <source>
        <dbReference type="EMBL" id="AVO27058.1"/>
    </source>
</evidence>
<evidence type="ECO:0000256" key="1">
    <source>
        <dbReference type="PROSITE-ProRule" id="PRU00464"/>
    </source>
</evidence>
<proteinExistence type="predicted"/>
<accession>A0A269TH46</accession>